<dbReference type="STRING" id="104663.SAMN04488121_107255"/>
<evidence type="ECO:0000313" key="3">
    <source>
        <dbReference type="Proteomes" id="UP000199045"/>
    </source>
</evidence>
<evidence type="ECO:0000313" key="2">
    <source>
        <dbReference type="EMBL" id="SDG93000.1"/>
    </source>
</evidence>
<protein>
    <submittedName>
        <fullName evidence="2">Uncharacterized protein</fullName>
    </submittedName>
</protein>
<sequence length="47" mass="5062">MVSRKNNNRDHNKPGNKMPMDSVGVLLFVARGDNPGGRLLQGATLGK</sequence>
<proteinExistence type="predicted"/>
<gene>
    <name evidence="2" type="ORF">SAMN04488121_107255</name>
</gene>
<dbReference type="Proteomes" id="UP000199045">
    <property type="component" value="Unassembled WGS sequence"/>
</dbReference>
<reference evidence="3" key="1">
    <citation type="submission" date="2016-10" db="EMBL/GenBank/DDBJ databases">
        <authorList>
            <person name="Varghese N."/>
            <person name="Submissions S."/>
        </authorList>
    </citation>
    <scope>NUCLEOTIDE SEQUENCE [LARGE SCALE GENOMIC DNA]</scope>
    <source>
        <strain evidence="3">DSM 527</strain>
    </source>
</reference>
<dbReference type="AlphaFoldDB" id="A0A1G7YAH3"/>
<name>A0A1G7YAH3_CHIFI</name>
<organism evidence="2 3">
    <name type="scientific">Chitinophaga filiformis</name>
    <name type="common">Myxococcus filiformis</name>
    <name type="synonym">Flexibacter filiformis</name>
    <dbReference type="NCBI Taxonomy" id="104663"/>
    <lineage>
        <taxon>Bacteria</taxon>
        <taxon>Pseudomonadati</taxon>
        <taxon>Bacteroidota</taxon>
        <taxon>Chitinophagia</taxon>
        <taxon>Chitinophagales</taxon>
        <taxon>Chitinophagaceae</taxon>
        <taxon>Chitinophaga</taxon>
    </lineage>
</organism>
<evidence type="ECO:0000256" key="1">
    <source>
        <dbReference type="SAM" id="MobiDB-lite"/>
    </source>
</evidence>
<accession>A0A1G7YAH3</accession>
<dbReference type="EMBL" id="FNBN01000007">
    <property type="protein sequence ID" value="SDG93000.1"/>
    <property type="molecule type" value="Genomic_DNA"/>
</dbReference>
<feature type="region of interest" description="Disordered" evidence="1">
    <location>
        <begin position="1"/>
        <end position="20"/>
    </location>
</feature>